<feature type="region of interest" description="Disordered" evidence="1">
    <location>
        <begin position="140"/>
        <end position="164"/>
    </location>
</feature>
<proteinExistence type="predicted"/>
<evidence type="ECO:0000313" key="3">
    <source>
        <dbReference type="EMBL" id="RDX87796.1"/>
    </source>
</evidence>
<dbReference type="PANTHER" id="PTHR24559:SF444">
    <property type="entry name" value="REVERSE TRANSCRIPTASE DOMAIN-CONTAINING PROTEIN"/>
    <property type="match status" value="1"/>
</dbReference>
<feature type="region of interest" description="Disordered" evidence="1">
    <location>
        <begin position="178"/>
        <end position="205"/>
    </location>
</feature>
<name>A0A371GBB9_MUCPR</name>
<dbReference type="OrthoDB" id="1928766at2759"/>
<gene>
    <name evidence="3" type="ORF">CR513_30687</name>
</gene>
<feature type="compositionally biased region" description="Basic and acidic residues" evidence="1">
    <location>
        <begin position="196"/>
        <end position="205"/>
    </location>
</feature>
<dbReference type="PANTHER" id="PTHR24559">
    <property type="entry name" value="TRANSPOSON TY3-I GAG-POL POLYPROTEIN"/>
    <property type="match status" value="1"/>
</dbReference>
<dbReference type="InterPro" id="IPR000477">
    <property type="entry name" value="RT_dom"/>
</dbReference>
<reference evidence="3" key="1">
    <citation type="submission" date="2018-05" db="EMBL/GenBank/DDBJ databases">
        <title>Draft genome of Mucuna pruriens seed.</title>
        <authorList>
            <person name="Nnadi N.E."/>
            <person name="Vos R."/>
            <person name="Hasami M.H."/>
            <person name="Devisetty U.K."/>
            <person name="Aguiy J.C."/>
        </authorList>
    </citation>
    <scope>NUCLEOTIDE SEQUENCE [LARGE SCALE GENOMIC DNA]</scope>
    <source>
        <strain evidence="3">JCA_2017</strain>
    </source>
</reference>
<dbReference type="AlphaFoldDB" id="A0A371GBB9"/>
<feature type="domain" description="Reverse transcriptase" evidence="2">
    <location>
        <begin position="12"/>
        <end position="97"/>
    </location>
</feature>
<feature type="compositionally biased region" description="Basic and acidic residues" evidence="1">
    <location>
        <begin position="150"/>
        <end position="164"/>
    </location>
</feature>
<dbReference type="SUPFAM" id="SSF56672">
    <property type="entry name" value="DNA/RNA polymerases"/>
    <property type="match status" value="1"/>
</dbReference>
<accession>A0A371GBB9</accession>
<dbReference type="InterPro" id="IPR043128">
    <property type="entry name" value="Rev_trsase/Diguanyl_cyclase"/>
</dbReference>
<evidence type="ECO:0000256" key="1">
    <source>
        <dbReference type="SAM" id="MobiDB-lite"/>
    </source>
</evidence>
<dbReference type="CDD" id="cd01647">
    <property type="entry name" value="RT_LTR"/>
    <property type="match status" value="1"/>
</dbReference>
<dbReference type="Proteomes" id="UP000257109">
    <property type="component" value="Unassembled WGS sequence"/>
</dbReference>
<sequence length="205" mass="22870">MADIDQLVDGASSSVLLSFMDAYLGYNYIKMHPQDETKTTFITDAWAYCYKVMPFGLKNAEATYQRLMDWIFEGLIGGDVEVFMDDMVVKSAIAADHYKDLGRPPPPNIDETNTQVPLLIYISVAEEAASIGTGERRKTTPYILRRRKKVPEDREGDPHPSDRISKIVTLLSRALDNCKDGPANQAGTQETGLGRADGDMERPTF</sequence>
<dbReference type="EMBL" id="QJKJ01006124">
    <property type="protein sequence ID" value="RDX87796.1"/>
    <property type="molecule type" value="Genomic_DNA"/>
</dbReference>
<dbReference type="Gene3D" id="3.10.10.10">
    <property type="entry name" value="HIV Type 1 Reverse Transcriptase, subunit A, domain 1"/>
    <property type="match status" value="1"/>
</dbReference>
<dbReference type="InterPro" id="IPR043502">
    <property type="entry name" value="DNA/RNA_pol_sf"/>
</dbReference>
<feature type="non-terminal residue" evidence="3">
    <location>
        <position position="1"/>
    </location>
</feature>
<evidence type="ECO:0000313" key="4">
    <source>
        <dbReference type="Proteomes" id="UP000257109"/>
    </source>
</evidence>
<dbReference type="Pfam" id="PF00078">
    <property type="entry name" value="RVT_1"/>
    <property type="match status" value="1"/>
</dbReference>
<dbReference type="Gene3D" id="3.30.70.270">
    <property type="match status" value="1"/>
</dbReference>
<keyword evidence="4" id="KW-1185">Reference proteome</keyword>
<evidence type="ECO:0000259" key="2">
    <source>
        <dbReference type="Pfam" id="PF00078"/>
    </source>
</evidence>
<comment type="caution">
    <text evidence="3">The sequence shown here is derived from an EMBL/GenBank/DDBJ whole genome shotgun (WGS) entry which is preliminary data.</text>
</comment>
<dbReference type="InterPro" id="IPR053134">
    <property type="entry name" value="RNA-dir_DNA_polymerase"/>
</dbReference>
<organism evidence="3 4">
    <name type="scientific">Mucuna pruriens</name>
    <name type="common">Velvet bean</name>
    <name type="synonym">Dolichos pruriens</name>
    <dbReference type="NCBI Taxonomy" id="157652"/>
    <lineage>
        <taxon>Eukaryota</taxon>
        <taxon>Viridiplantae</taxon>
        <taxon>Streptophyta</taxon>
        <taxon>Embryophyta</taxon>
        <taxon>Tracheophyta</taxon>
        <taxon>Spermatophyta</taxon>
        <taxon>Magnoliopsida</taxon>
        <taxon>eudicotyledons</taxon>
        <taxon>Gunneridae</taxon>
        <taxon>Pentapetalae</taxon>
        <taxon>rosids</taxon>
        <taxon>fabids</taxon>
        <taxon>Fabales</taxon>
        <taxon>Fabaceae</taxon>
        <taxon>Papilionoideae</taxon>
        <taxon>50 kb inversion clade</taxon>
        <taxon>NPAAA clade</taxon>
        <taxon>indigoferoid/millettioid clade</taxon>
        <taxon>Phaseoleae</taxon>
        <taxon>Mucuna</taxon>
    </lineage>
</organism>
<protein>
    <recommendedName>
        <fullName evidence="2">Reverse transcriptase domain-containing protein</fullName>
    </recommendedName>
</protein>